<accession>M5RJT5</accession>
<name>M5RJT5_9BACT</name>
<dbReference type="EMBL" id="ANOG01000504">
    <property type="protein sequence ID" value="EMI19583.1"/>
    <property type="molecule type" value="Genomic_DNA"/>
</dbReference>
<comment type="caution">
    <text evidence="2">The sequence shown here is derived from an EMBL/GenBank/DDBJ whole genome shotgun (WGS) entry which is preliminary data.</text>
</comment>
<evidence type="ECO:0000313" key="3">
    <source>
        <dbReference type="Proteomes" id="UP000011991"/>
    </source>
</evidence>
<reference evidence="2 3" key="1">
    <citation type="journal article" date="2013" name="Mar. Genomics">
        <title>Expression of sulfatases in Rhodopirellula baltica and the diversity of sulfatases in the genus Rhodopirellula.</title>
        <authorList>
            <person name="Wegner C.E."/>
            <person name="Richter-Heitmann T."/>
            <person name="Klindworth A."/>
            <person name="Klockow C."/>
            <person name="Richter M."/>
            <person name="Achstetter T."/>
            <person name="Glockner F.O."/>
            <person name="Harder J."/>
        </authorList>
    </citation>
    <scope>NUCLEOTIDE SEQUENCE [LARGE SCALE GENOMIC DNA]</scope>
    <source>
        <strain evidence="2 3">SM1</strain>
    </source>
</reference>
<organism evidence="2 3">
    <name type="scientific">Rhodopirellula maiorica SM1</name>
    <dbReference type="NCBI Taxonomy" id="1265738"/>
    <lineage>
        <taxon>Bacteria</taxon>
        <taxon>Pseudomonadati</taxon>
        <taxon>Planctomycetota</taxon>
        <taxon>Planctomycetia</taxon>
        <taxon>Pirellulales</taxon>
        <taxon>Pirellulaceae</taxon>
        <taxon>Novipirellula</taxon>
    </lineage>
</organism>
<feature type="region of interest" description="Disordered" evidence="1">
    <location>
        <begin position="1"/>
        <end position="32"/>
    </location>
</feature>
<dbReference type="PATRIC" id="fig|1265738.3.peg.3486"/>
<sequence>MLINQTLYRSDERPRPPCNVSGTTPPDRSVQYTDSQLDNAFRGSFQFEVA</sequence>
<keyword evidence="3" id="KW-1185">Reference proteome</keyword>
<evidence type="ECO:0000256" key="1">
    <source>
        <dbReference type="SAM" id="MobiDB-lite"/>
    </source>
</evidence>
<protein>
    <submittedName>
        <fullName evidence="2">Uncharacterized protein</fullName>
    </submittedName>
</protein>
<gene>
    <name evidence="2" type="ORF">RMSM_03488</name>
</gene>
<dbReference type="Proteomes" id="UP000011991">
    <property type="component" value="Unassembled WGS sequence"/>
</dbReference>
<proteinExistence type="predicted"/>
<feature type="compositionally biased region" description="Polar residues" evidence="1">
    <location>
        <begin position="20"/>
        <end position="32"/>
    </location>
</feature>
<evidence type="ECO:0000313" key="2">
    <source>
        <dbReference type="EMBL" id="EMI19583.1"/>
    </source>
</evidence>
<dbReference type="AlphaFoldDB" id="M5RJT5"/>